<dbReference type="AlphaFoldDB" id="A0A6C0AWI1"/>
<evidence type="ECO:0000313" key="1">
    <source>
        <dbReference type="EMBL" id="QHS84122.1"/>
    </source>
</evidence>
<name>A0A6C0AWI1_9ZZZZ</name>
<sequence>MSWGTCYSGSNNIHFDFPPMMSDGRTYAGYIPEAVINDKIIQQNNIKTNAQYRQYLTHNADNIIYNNQVEACTQCGNCIKQVERKLNNNPPFLYSSPFDKTQPFGYQESDLKNVYLSRQQLQSRKVAPFVRYNN</sequence>
<accession>A0A6C0AWI1</accession>
<dbReference type="EMBL" id="MN738772">
    <property type="protein sequence ID" value="QHS84122.1"/>
    <property type="molecule type" value="Genomic_DNA"/>
</dbReference>
<protein>
    <submittedName>
        <fullName evidence="1">Uncharacterized protein</fullName>
    </submittedName>
</protein>
<reference evidence="1" key="1">
    <citation type="journal article" date="2020" name="Nature">
        <title>Giant virus diversity and host interactions through global metagenomics.</title>
        <authorList>
            <person name="Schulz F."/>
            <person name="Roux S."/>
            <person name="Paez-Espino D."/>
            <person name="Jungbluth S."/>
            <person name="Walsh D.A."/>
            <person name="Denef V.J."/>
            <person name="McMahon K.D."/>
            <person name="Konstantinidis K.T."/>
            <person name="Eloe-Fadrosh E.A."/>
            <person name="Kyrpides N.C."/>
            <person name="Woyke T."/>
        </authorList>
    </citation>
    <scope>NUCLEOTIDE SEQUENCE</scope>
    <source>
        <strain evidence="1">GVMAG-S-ERX555965-48</strain>
    </source>
</reference>
<proteinExistence type="predicted"/>
<organism evidence="1">
    <name type="scientific">viral metagenome</name>
    <dbReference type="NCBI Taxonomy" id="1070528"/>
    <lineage>
        <taxon>unclassified sequences</taxon>
        <taxon>metagenomes</taxon>
        <taxon>organismal metagenomes</taxon>
    </lineage>
</organism>